<dbReference type="Proteomes" id="UP000002213">
    <property type="component" value="Chromosome"/>
</dbReference>
<dbReference type="STRING" id="446462.Amir_5613"/>
<organism evidence="1 2">
    <name type="scientific">Actinosynnema mirum (strain ATCC 29888 / DSM 43827 / JCM 3225 / NBRC 14064 / NCIMB 13271 / NRRL B-12336 / IMRU 3971 / 101)</name>
    <dbReference type="NCBI Taxonomy" id="446462"/>
    <lineage>
        <taxon>Bacteria</taxon>
        <taxon>Bacillati</taxon>
        <taxon>Actinomycetota</taxon>
        <taxon>Actinomycetes</taxon>
        <taxon>Pseudonocardiales</taxon>
        <taxon>Pseudonocardiaceae</taxon>
        <taxon>Actinosynnema</taxon>
    </lineage>
</organism>
<keyword evidence="2" id="KW-1185">Reference proteome</keyword>
<dbReference type="KEGG" id="ami:Amir_5613"/>
<evidence type="ECO:0000313" key="2">
    <source>
        <dbReference type="Proteomes" id="UP000002213"/>
    </source>
</evidence>
<evidence type="ECO:0000313" key="1">
    <source>
        <dbReference type="EMBL" id="ACU39429.1"/>
    </source>
</evidence>
<name>C6WC41_ACTMD</name>
<dbReference type="HOGENOM" id="CLU_2420418_0_0_11"/>
<accession>C6WC41</accession>
<sequence length="91" mass="10454">MDETPHPRSATSIEARCPDCTASLRIPVLLSGLRRGESGDRQLVLTVQDPVFEPYIRQHLQLSAHPRLAEELGEDWRYDDREQVTEQADKR</sequence>
<dbReference type="AlphaFoldDB" id="C6WC41"/>
<proteinExistence type="predicted"/>
<gene>
    <name evidence="1" type="ordered locus">Amir_5613</name>
</gene>
<dbReference type="EMBL" id="CP001630">
    <property type="protein sequence ID" value="ACU39429.1"/>
    <property type="molecule type" value="Genomic_DNA"/>
</dbReference>
<protein>
    <submittedName>
        <fullName evidence="1">Uncharacterized protein</fullName>
    </submittedName>
</protein>
<reference evidence="1 2" key="1">
    <citation type="journal article" date="2009" name="Stand. Genomic Sci.">
        <title>Complete genome sequence of Actinosynnema mirum type strain (101).</title>
        <authorList>
            <person name="Land M."/>
            <person name="Lapidus A."/>
            <person name="Mayilraj S."/>
            <person name="Chen F."/>
            <person name="Copeland A."/>
            <person name="Del Rio T.G."/>
            <person name="Nolan M."/>
            <person name="Lucas S."/>
            <person name="Tice H."/>
            <person name="Cheng J.F."/>
            <person name="Chertkov O."/>
            <person name="Bruce D."/>
            <person name="Goodwin L."/>
            <person name="Pitluck S."/>
            <person name="Rohde M."/>
            <person name="Goker M."/>
            <person name="Pati A."/>
            <person name="Ivanova N."/>
            <person name="Mavromatis K."/>
            <person name="Chen A."/>
            <person name="Palaniappan K."/>
            <person name="Hauser L."/>
            <person name="Chang Y.J."/>
            <person name="Jeffries C.C."/>
            <person name="Brettin T."/>
            <person name="Detter J.C."/>
            <person name="Han C."/>
            <person name="Chain P."/>
            <person name="Tindall B.J."/>
            <person name="Bristow J."/>
            <person name="Eisen J.A."/>
            <person name="Markowitz V."/>
            <person name="Hugenholtz P."/>
            <person name="Kyrpides N.C."/>
            <person name="Klenk H.P."/>
        </authorList>
    </citation>
    <scope>NUCLEOTIDE SEQUENCE [LARGE SCALE GENOMIC DNA]</scope>
    <source>
        <strain evidence="2">ATCC 29888 / DSM 43827 / JCM 3225 / NBRC 14064 / NCIMB 13271 / NRRL B-12336 / IMRU 3971 / 101</strain>
    </source>
</reference>
<dbReference type="RefSeq" id="WP_015804314.1">
    <property type="nucleotide sequence ID" value="NC_013093.1"/>
</dbReference>